<sequence>MNPRLPEDLEAWAETRVSEGAYASTHEYIGDLVRRDREAEEARRRLKAAIEIGRASGISNRTIDDIIQASREQD</sequence>
<dbReference type="InterPro" id="IPR038296">
    <property type="entry name" value="ParD_sf"/>
</dbReference>
<protein>
    <submittedName>
        <fullName evidence="1">Type II toxin-antitoxin system ParD family antitoxin</fullName>
    </submittedName>
</protein>
<evidence type="ECO:0000313" key="1">
    <source>
        <dbReference type="EMBL" id="MDV3458704.1"/>
    </source>
</evidence>
<evidence type="ECO:0000313" key="2">
    <source>
        <dbReference type="Proteomes" id="UP001273531"/>
    </source>
</evidence>
<gene>
    <name evidence="1" type="ORF">RZN05_17025</name>
</gene>
<reference evidence="1 2" key="1">
    <citation type="submission" date="2023-10" db="EMBL/GenBank/DDBJ databases">
        <title>Sphingomonas sp. HF-S4 16S ribosomal RNA gene Genome sequencing and assembly.</title>
        <authorList>
            <person name="Lee H."/>
        </authorList>
    </citation>
    <scope>NUCLEOTIDE SEQUENCE [LARGE SCALE GENOMIC DNA]</scope>
    <source>
        <strain evidence="1 2">HF-S4</strain>
    </source>
</reference>
<dbReference type="Gene3D" id="6.10.10.120">
    <property type="entry name" value="Antitoxin ParD1-like"/>
    <property type="match status" value="1"/>
</dbReference>
<proteinExistence type="predicted"/>
<accession>A0ABU3YBD4</accession>
<dbReference type="EMBL" id="JAWJEJ010000002">
    <property type="protein sequence ID" value="MDV3458704.1"/>
    <property type="molecule type" value="Genomic_DNA"/>
</dbReference>
<keyword evidence="2" id="KW-1185">Reference proteome</keyword>
<organism evidence="1 2">
    <name type="scientific">Sphingomonas agrestis</name>
    <dbReference type="NCBI Taxonomy" id="3080540"/>
    <lineage>
        <taxon>Bacteria</taxon>
        <taxon>Pseudomonadati</taxon>
        <taxon>Pseudomonadota</taxon>
        <taxon>Alphaproteobacteria</taxon>
        <taxon>Sphingomonadales</taxon>
        <taxon>Sphingomonadaceae</taxon>
        <taxon>Sphingomonas</taxon>
    </lineage>
</organism>
<name>A0ABU3YBD4_9SPHN</name>
<comment type="caution">
    <text evidence="1">The sequence shown here is derived from an EMBL/GenBank/DDBJ whole genome shotgun (WGS) entry which is preliminary data.</text>
</comment>
<dbReference type="Proteomes" id="UP001273531">
    <property type="component" value="Unassembled WGS sequence"/>
</dbReference>
<dbReference type="RefSeq" id="WP_317227880.1">
    <property type="nucleotide sequence ID" value="NZ_JAWJEJ010000002.1"/>
</dbReference>